<evidence type="ECO:0008006" key="9">
    <source>
        <dbReference type="Google" id="ProtNLM"/>
    </source>
</evidence>
<keyword evidence="3 6" id="KW-0808">Transferase</keyword>
<keyword evidence="8" id="KW-1185">Reference proteome</keyword>
<dbReference type="RefSeq" id="WP_071856983.1">
    <property type="nucleotide sequence ID" value="NZ_JBHSHK010000005.1"/>
</dbReference>
<proteinExistence type="inferred from homology"/>
<evidence type="ECO:0000313" key="7">
    <source>
        <dbReference type="EMBL" id="OJG46525.1"/>
    </source>
</evidence>
<comment type="similarity">
    <text evidence="2 6">Belongs to the FPP/GGPP synthase family.</text>
</comment>
<dbReference type="InterPro" id="IPR000092">
    <property type="entry name" value="Polyprenyl_synt"/>
</dbReference>
<comment type="caution">
    <text evidence="7">The sequence shown here is derived from an EMBL/GenBank/DDBJ whole genome shotgun (WGS) entry which is preliminary data.</text>
</comment>
<evidence type="ECO:0000256" key="5">
    <source>
        <dbReference type="ARBA" id="ARBA00022842"/>
    </source>
</evidence>
<dbReference type="Proteomes" id="UP000182077">
    <property type="component" value="Unassembled WGS sequence"/>
</dbReference>
<keyword evidence="5" id="KW-0460">Magnesium</keyword>
<dbReference type="EMBL" id="JXKQ01000002">
    <property type="protein sequence ID" value="OJG46525.1"/>
    <property type="molecule type" value="Genomic_DNA"/>
</dbReference>
<keyword evidence="4" id="KW-0479">Metal-binding</keyword>
<name>A0A1L8TQC5_9ENTE</name>
<dbReference type="STRING" id="249189.RV04_GL000953"/>
<evidence type="ECO:0000256" key="2">
    <source>
        <dbReference type="ARBA" id="ARBA00006706"/>
    </source>
</evidence>
<comment type="cofactor">
    <cofactor evidence="1">
        <name>Mg(2+)</name>
        <dbReference type="ChEBI" id="CHEBI:18420"/>
    </cofactor>
</comment>
<dbReference type="Pfam" id="PF00348">
    <property type="entry name" value="polyprenyl_synt"/>
    <property type="match status" value="1"/>
</dbReference>
<dbReference type="OrthoDB" id="9805316at2"/>
<evidence type="ECO:0000256" key="1">
    <source>
        <dbReference type="ARBA" id="ARBA00001946"/>
    </source>
</evidence>
<sequence length="324" mass="36514">MLDYWNDYPELQKNLIEVKELISQRLVINNPSIEEAITKFSSTGGKMIRPALFFLFADFGDKKETDQLIKIAASLELLHSATLVHDDIIDDAKTRRGMLSIQARFGKDIAVYTGDFMYTSYFELLAESMSDTPFLLKNARAMKKILQGELTQMTCTFNPDQTLCEYLRNINGKTAELIRLSCHEGAYFGGSDKNIQARAKRIGSSIGLAFQVYDDILNFSIELGDEKKPILTDVQQGIFTLPLLIARDNQPDIIRPYLETPEQLSKTELRQLASYVTEFDGISGALAFAEKSTHKALKEIQQLPDCDGKEILASVATQLLTRKY</sequence>
<dbReference type="SUPFAM" id="SSF48576">
    <property type="entry name" value="Terpenoid synthases"/>
    <property type="match status" value="1"/>
</dbReference>
<evidence type="ECO:0000256" key="6">
    <source>
        <dbReference type="RuleBase" id="RU004466"/>
    </source>
</evidence>
<dbReference type="PROSITE" id="PS00444">
    <property type="entry name" value="POLYPRENYL_SYNTHASE_2"/>
    <property type="match status" value="1"/>
</dbReference>
<dbReference type="GO" id="GO:0046872">
    <property type="term" value="F:metal ion binding"/>
    <property type="evidence" value="ECO:0007669"/>
    <property type="project" value="UniProtKB-KW"/>
</dbReference>
<reference evidence="7 8" key="1">
    <citation type="submission" date="2014-12" db="EMBL/GenBank/DDBJ databases">
        <title>Draft genome sequences of 29 type strains of Enterococci.</title>
        <authorList>
            <person name="Zhong Z."/>
            <person name="Sun Z."/>
            <person name="Liu W."/>
            <person name="Zhang W."/>
            <person name="Zhang H."/>
        </authorList>
    </citation>
    <scope>NUCLEOTIDE SEQUENCE [LARGE SCALE GENOMIC DNA]</scope>
    <source>
        <strain evidence="7 8">DSM 17122</strain>
    </source>
</reference>
<accession>A0A1L8TQC5</accession>
<dbReference type="Gene3D" id="1.10.600.10">
    <property type="entry name" value="Farnesyl Diphosphate Synthase"/>
    <property type="match status" value="1"/>
</dbReference>
<dbReference type="InterPro" id="IPR033749">
    <property type="entry name" value="Polyprenyl_synt_CS"/>
</dbReference>
<dbReference type="SFLD" id="SFLDS00005">
    <property type="entry name" value="Isoprenoid_Synthase_Type_I"/>
    <property type="match status" value="1"/>
</dbReference>
<dbReference type="InterPro" id="IPR008949">
    <property type="entry name" value="Isoprenoid_synthase_dom_sf"/>
</dbReference>
<dbReference type="CDD" id="cd00685">
    <property type="entry name" value="Trans_IPPS_HT"/>
    <property type="match status" value="1"/>
</dbReference>
<protein>
    <recommendedName>
        <fullName evidence="9">Heptaprenyl diphosphate synthase, component II</fullName>
    </recommendedName>
</protein>
<dbReference type="GO" id="GO:0008299">
    <property type="term" value="P:isoprenoid biosynthetic process"/>
    <property type="evidence" value="ECO:0007669"/>
    <property type="project" value="InterPro"/>
</dbReference>
<organism evidence="7 8">
    <name type="scientific">Enterococcus hermanniensis</name>
    <dbReference type="NCBI Taxonomy" id="249189"/>
    <lineage>
        <taxon>Bacteria</taxon>
        <taxon>Bacillati</taxon>
        <taxon>Bacillota</taxon>
        <taxon>Bacilli</taxon>
        <taxon>Lactobacillales</taxon>
        <taxon>Enterococcaceae</taxon>
        <taxon>Enterococcus</taxon>
    </lineage>
</organism>
<dbReference type="PANTHER" id="PTHR12001">
    <property type="entry name" value="GERANYLGERANYL PYROPHOSPHATE SYNTHASE"/>
    <property type="match status" value="1"/>
</dbReference>
<evidence type="ECO:0000313" key="8">
    <source>
        <dbReference type="Proteomes" id="UP000182077"/>
    </source>
</evidence>
<gene>
    <name evidence="7" type="ORF">RV04_GL000953</name>
</gene>
<dbReference type="AlphaFoldDB" id="A0A1L8TQC5"/>
<dbReference type="PANTHER" id="PTHR12001:SF69">
    <property type="entry name" value="ALL TRANS-POLYPRENYL-DIPHOSPHATE SYNTHASE PDSS1"/>
    <property type="match status" value="1"/>
</dbReference>
<evidence type="ECO:0000256" key="4">
    <source>
        <dbReference type="ARBA" id="ARBA00022723"/>
    </source>
</evidence>
<dbReference type="PROSITE" id="PS00723">
    <property type="entry name" value="POLYPRENYL_SYNTHASE_1"/>
    <property type="match status" value="1"/>
</dbReference>
<dbReference type="GO" id="GO:0004659">
    <property type="term" value="F:prenyltransferase activity"/>
    <property type="evidence" value="ECO:0007669"/>
    <property type="project" value="InterPro"/>
</dbReference>
<evidence type="ECO:0000256" key="3">
    <source>
        <dbReference type="ARBA" id="ARBA00022679"/>
    </source>
</evidence>